<keyword evidence="2" id="KW-1185">Reference proteome</keyword>
<evidence type="ECO:0000313" key="3">
    <source>
        <dbReference type="WBParaSite" id="nRc.2.0.1.t06269-RA"/>
    </source>
</evidence>
<accession>A0A915HWK1</accession>
<keyword evidence="1" id="KW-0732">Signal</keyword>
<feature type="chain" id="PRO_5037272030" evidence="1">
    <location>
        <begin position="26"/>
        <end position="96"/>
    </location>
</feature>
<sequence>MVAQKSIVIVSCFVIFTVIVSLTSAVPISSSSVNEYDLAEKEEMLDRAARVLAYLLADVRYGAPQYVNGRLKRSNAELVNGLLGMRLGDLAKAGRR</sequence>
<dbReference type="AlphaFoldDB" id="A0A915HWK1"/>
<name>A0A915HWK1_ROMCU</name>
<protein>
    <submittedName>
        <fullName evidence="3">Uncharacterized protein</fullName>
    </submittedName>
</protein>
<proteinExistence type="predicted"/>
<feature type="signal peptide" evidence="1">
    <location>
        <begin position="1"/>
        <end position="25"/>
    </location>
</feature>
<organism evidence="2 3">
    <name type="scientific">Romanomermis culicivorax</name>
    <name type="common">Nematode worm</name>
    <dbReference type="NCBI Taxonomy" id="13658"/>
    <lineage>
        <taxon>Eukaryota</taxon>
        <taxon>Metazoa</taxon>
        <taxon>Ecdysozoa</taxon>
        <taxon>Nematoda</taxon>
        <taxon>Enoplea</taxon>
        <taxon>Dorylaimia</taxon>
        <taxon>Mermithida</taxon>
        <taxon>Mermithoidea</taxon>
        <taxon>Mermithidae</taxon>
        <taxon>Romanomermis</taxon>
    </lineage>
</organism>
<evidence type="ECO:0000313" key="2">
    <source>
        <dbReference type="Proteomes" id="UP000887565"/>
    </source>
</evidence>
<dbReference type="Proteomes" id="UP000887565">
    <property type="component" value="Unplaced"/>
</dbReference>
<reference evidence="3" key="1">
    <citation type="submission" date="2022-11" db="UniProtKB">
        <authorList>
            <consortium name="WormBaseParasite"/>
        </authorList>
    </citation>
    <scope>IDENTIFICATION</scope>
</reference>
<dbReference type="WBParaSite" id="nRc.2.0.1.t06269-RA">
    <property type="protein sequence ID" value="nRc.2.0.1.t06269-RA"/>
    <property type="gene ID" value="nRc.2.0.1.g06269"/>
</dbReference>
<evidence type="ECO:0000256" key="1">
    <source>
        <dbReference type="SAM" id="SignalP"/>
    </source>
</evidence>